<evidence type="ECO:0000313" key="4">
    <source>
        <dbReference type="Proteomes" id="UP000005207"/>
    </source>
</evidence>
<dbReference type="Ensembl" id="ENSONIT00000003678.2">
    <property type="protein sequence ID" value="ENSONIP00000003677.2"/>
    <property type="gene ID" value="ENSONIG00000002936.2"/>
</dbReference>
<dbReference type="GO" id="GO:0006887">
    <property type="term" value="P:exocytosis"/>
    <property type="evidence" value="ECO:0007669"/>
    <property type="project" value="TreeGrafter"/>
</dbReference>
<feature type="region of interest" description="Disordered" evidence="1">
    <location>
        <begin position="436"/>
        <end position="457"/>
    </location>
</feature>
<sequence length="779" mass="89502">MTAIKHALQRDIFTPNDERLLGIVNVCKAGKKKKNCFLGDFYKRQQTWELRDLTEVDAKDASKENPEFDLHFEKVYRWVASSTAEKNSFISCIWKLNQRYLRKKVEFVNVSSQLLEESVPSGESQSVAGGDEDALDEYQELSTREEQDIESMMVTCEYAISNAEAFAEKLFKELQVLDGNYMDLSKGHIRALQEGDLTSPKGIEACINASEALLQCMNVALRPGHDKLMAMNQQQLLFAELRDTFARRLTNHLNNVFVHQGHDQSSTLSQHTAELTLPKHSPLHRDLLRYAKLMEWLKNTHREKYEGLSRTYVEYMSKLYEREIKEFFEVAKIKMAGTSKDPKGKFGLHGSSGKLTGSTSSLNKLTVQGSNSRRSQSSSLLDMGNMSASDLDVADRTKFDKIFEQVLSELEPLCLAEQDFISKFFKLQQHLTVPETEDLDGSLPSKKPPQAEHRHSLSSEKDIVRLMMNKIFQSIETELNSLIALGDKIDSFHSLYMLVKMSHHVWTAENVDPASYLSTTLGNVLVTVKRNFDKCISNQIRQMEEFKISKKSKVGILPFVTGFEEFAELAETIFRNAERRGDLDKAYVKLIRAVFMNVEKVANESQKTPRDVVMMENFHHIFSTLSRLKISCLDAERREAKHKYTDHLQSYVINSLGQPLEKLNHFFEGVEARVAQGVREEEVSYQLAFNKQELRKVIKEYPGKEVKKGLDNLYKKVDKHLCEEESLLQVVWHSMQDEFIRQYKHFEDLIGRCYPGSGITMEFTIQDMLEYFSSIAQSH</sequence>
<dbReference type="AlphaFoldDB" id="I3J487"/>
<dbReference type="CDD" id="cd14683">
    <property type="entry name" value="PH-EXOC1"/>
    <property type="match status" value="1"/>
</dbReference>
<dbReference type="PANTHER" id="PTHR16092:SF14">
    <property type="entry name" value="EXOCYST COMPLEX COMPONENT 1 ISOFORM X1"/>
    <property type="match status" value="1"/>
</dbReference>
<protein>
    <submittedName>
        <fullName evidence="3">Exocyst complex component 1</fullName>
    </submittedName>
</protein>
<dbReference type="GO" id="GO:0006893">
    <property type="term" value="P:Golgi to plasma membrane transport"/>
    <property type="evidence" value="ECO:0007669"/>
    <property type="project" value="TreeGrafter"/>
</dbReference>
<dbReference type="InterPro" id="IPR028258">
    <property type="entry name" value="Sec3-PIP2_bind"/>
</dbReference>
<dbReference type="Proteomes" id="UP000005207">
    <property type="component" value="Linkage group LG23"/>
</dbReference>
<dbReference type="InterPro" id="IPR048628">
    <property type="entry name" value="Sec3_C"/>
</dbReference>
<dbReference type="Gene3D" id="2.30.29.90">
    <property type="match status" value="1"/>
</dbReference>
<evidence type="ECO:0000313" key="3">
    <source>
        <dbReference type="Ensembl" id="ENSONIP00000003677.2"/>
    </source>
</evidence>
<dbReference type="Pfam" id="PF20654">
    <property type="entry name" value="Sec3_C-term"/>
    <property type="match status" value="1"/>
</dbReference>
<dbReference type="GO" id="GO:0005886">
    <property type="term" value="C:plasma membrane"/>
    <property type="evidence" value="ECO:0007669"/>
    <property type="project" value="TreeGrafter"/>
</dbReference>
<dbReference type="SMART" id="SM01313">
    <property type="entry name" value="Sec3-PIP2_bind"/>
    <property type="match status" value="1"/>
</dbReference>
<dbReference type="HOGENOM" id="CLU_015381_1_0_1"/>
<reference evidence="4" key="1">
    <citation type="submission" date="2012-01" db="EMBL/GenBank/DDBJ databases">
        <title>The Genome Sequence of Oreochromis niloticus (Nile Tilapia).</title>
        <authorList>
            <consortium name="Broad Institute Genome Assembly Team"/>
            <consortium name="Broad Institute Sequencing Platform"/>
            <person name="Di Palma F."/>
            <person name="Johnson J."/>
            <person name="Lander E.S."/>
            <person name="Lindblad-Toh K."/>
        </authorList>
    </citation>
    <scope>NUCLEOTIDE SEQUENCE [LARGE SCALE GENOMIC DNA]</scope>
</reference>
<feature type="domain" description="Exocyst complex component Sec3 PIP2-binding N-terminal" evidence="2">
    <location>
        <begin position="31"/>
        <end position="100"/>
    </location>
</feature>
<evidence type="ECO:0000259" key="2">
    <source>
        <dbReference type="SMART" id="SM01313"/>
    </source>
</evidence>
<gene>
    <name evidence="3" type="primary">EXOC1</name>
    <name evidence="3" type="synonym">exoc1</name>
</gene>
<accession>I3J487</accession>
<reference evidence="3" key="3">
    <citation type="submission" date="2025-09" db="UniProtKB">
        <authorList>
            <consortium name="Ensembl"/>
        </authorList>
    </citation>
    <scope>IDENTIFICATION</scope>
</reference>
<proteinExistence type="predicted"/>
<dbReference type="GO" id="GO:0000145">
    <property type="term" value="C:exocyst"/>
    <property type="evidence" value="ECO:0007669"/>
    <property type="project" value="TreeGrafter"/>
</dbReference>
<dbReference type="Pfam" id="PF15277">
    <property type="entry name" value="Sec3-PIP2_bind"/>
    <property type="match status" value="1"/>
</dbReference>
<dbReference type="PANTHER" id="PTHR16092">
    <property type="entry name" value="SEC3/SYNTAXIN-RELATED"/>
    <property type="match status" value="1"/>
</dbReference>
<reference evidence="3" key="2">
    <citation type="submission" date="2025-08" db="UniProtKB">
        <authorList>
            <consortium name="Ensembl"/>
        </authorList>
    </citation>
    <scope>IDENTIFICATION</scope>
</reference>
<dbReference type="GeneTree" id="ENSGT00940000158640"/>
<keyword evidence="4" id="KW-1185">Reference proteome</keyword>
<evidence type="ECO:0000256" key="1">
    <source>
        <dbReference type="SAM" id="MobiDB-lite"/>
    </source>
</evidence>
<name>I3J487_ORENI</name>
<dbReference type="GO" id="GO:0005546">
    <property type="term" value="F:phosphatidylinositol-4,5-bisphosphate binding"/>
    <property type="evidence" value="ECO:0007669"/>
    <property type="project" value="TreeGrafter"/>
</dbReference>
<organism evidence="3 4">
    <name type="scientific">Oreochromis niloticus</name>
    <name type="common">Nile tilapia</name>
    <name type="synonym">Tilapia nilotica</name>
    <dbReference type="NCBI Taxonomy" id="8128"/>
    <lineage>
        <taxon>Eukaryota</taxon>
        <taxon>Metazoa</taxon>
        <taxon>Chordata</taxon>
        <taxon>Craniata</taxon>
        <taxon>Vertebrata</taxon>
        <taxon>Euteleostomi</taxon>
        <taxon>Actinopterygii</taxon>
        <taxon>Neopterygii</taxon>
        <taxon>Teleostei</taxon>
        <taxon>Neoteleostei</taxon>
        <taxon>Acanthomorphata</taxon>
        <taxon>Ovalentaria</taxon>
        <taxon>Cichlomorphae</taxon>
        <taxon>Cichliformes</taxon>
        <taxon>Cichlidae</taxon>
        <taxon>African cichlids</taxon>
        <taxon>Pseudocrenilabrinae</taxon>
        <taxon>Oreochromini</taxon>
        <taxon>Oreochromis</taxon>
    </lineage>
</organism>